<dbReference type="STRING" id="60547.GCA_000751215_06139"/>
<name>A0A069PRI7_9BURK</name>
<feature type="domain" description="VOC" evidence="2">
    <location>
        <begin position="19"/>
        <end position="149"/>
    </location>
</feature>
<protein>
    <submittedName>
        <fullName evidence="3">Glyoxalase</fullName>
    </submittedName>
</protein>
<dbReference type="Gene3D" id="3.10.180.10">
    <property type="entry name" value="2,3-Dihydroxybiphenyl 1,2-Dioxygenase, domain 1"/>
    <property type="match status" value="1"/>
</dbReference>
<dbReference type="InterPro" id="IPR029068">
    <property type="entry name" value="Glyas_Bleomycin-R_OHBP_Dase"/>
</dbReference>
<dbReference type="CDD" id="cd06587">
    <property type="entry name" value="VOC"/>
    <property type="match status" value="1"/>
</dbReference>
<evidence type="ECO:0000313" key="4">
    <source>
        <dbReference type="Proteomes" id="UP000027466"/>
    </source>
</evidence>
<sequence length="192" mass="21928">MNVSPAERTAKRLKALPMRLHHHAYTTDNHEETRQFYEDVLGIPLTAMYVEREFIDGEWVELGLAFYEMGDGSALAFFSFADLEKQAAWRATEQSQFVHVAFLVDEATQREIEERVTRAGATPFQIDHGACTSLYLTDPNGLMLEFAVDNRDAMEIARQMAATAHRDLRRWMNGDRTPNNRWRTDAAEATSA</sequence>
<gene>
    <name evidence="3" type="ORF">BG61_40055</name>
</gene>
<evidence type="ECO:0000313" key="3">
    <source>
        <dbReference type="EMBL" id="KDR43180.1"/>
    </source>
</evidence>
<proteinExistence type="predicted"/>
<reference evidence="3 4" key="1">
    <citation type="submission" date="2014-03" db="EMBL/GenBank/DDBJ databases">
        <title>Draft Genome Sequences of Four Burkholderia Strains.</title>
        <authorList>
            <person name="Liu X.Y."/>
            <person name="Li C.X."/>
            <person name="Xu J.H."/>
        </authorList>
    </citation>
    <scope>NUCLEOTIDE SEQUENCE [LARGE SCALE GENOMIC DNA]</scope>
    <source>
        <strain evidence="3 4">DSM 50014</strain>
    </source>
</reference>
<dbReference type="EMBL" id="JFHC01000009">
    <property type="protein sequence ID" value="KDR43180.1"/>
    <property type="molecule type" value="Genomic_DNA"/>
</dbReference>
<dbReference type="InterPro" id="IPR004360">
    <property type="entry name" value="Glyas_Fos-R_dOase_dom"/>
</dbReference>
<evidence type="ECO:0000256" key="1">
    <source>
        <dbReference type="SAM" id="MobiDB-lite"/>
    </source>
</evidence>
<feature type="region of interest" description="Disordered" evidence="1">
    <location>
        <begin position="173"/>
        <end position="192"/>
    </location>
</feature>
<accession>A0A069PRI7</accession>
<evidence type="ECO:0000259" key="2">
    <source>
        <dbReference type="PROSITE" id="PS51819"/>
    </source>
</evidence>
<dbReference type="PROSITE" id="PS51819">
    <property type="entry name" value="VOC"/>
    <property type="match status" value="1"/>
</dbReference>
<comment type="caution">
    <text evidence="3">The sequence shown here is derived from an EMBL/GenBank/DDBJ whole genome shotgun (WGS) entry which is preliminary data.</text>
</comment>
<dbReference type="SUPFAM" id="SSF54593">
    <property type="entry name" value="Glyoxalase/Bleomycin resistance protein/Dihydroxybiphenyl dioxygenase"/>
    <property type="match status" value="1"/>
</dbReference>
<dbReference type="Proteomes" id="UP000027466">
    <property type="component" value="Unassembled WGS sequence"/>
</dbReference>
<dbReference type="AlphaFoldDB" id="A0A069PRI7"/>
<keyword evidence="4" id="KW-1185">Reference proteome</keyword>
<dbReference type="RefSeq" id="WP_051672379.1">
    <property type="nucleotide sequence ID" value="NZ_CADFFX010000019.1"/>
</dbReference>
<dbReference type="InterPro" id="IPR037523">
    <property type="entry name" value="VOC_core"/>
</dbReference>
<organism evidence="3 4">
    <name type="scientific">Caballeronia glathei</name>
    <dbReference type="NCBI Taxonomy" id="60547"/>
    <lineage>
        <taxon>Bacteria</taxon>
        <taxon>Pseudomonadati</taxon>
        <taxon>Pseudomonadota</taxon>
        <taxon>Betaproteobacteria</taxon>
        <taxon>Burkholderiales</taxon>
        <taxon>Burkholderiaceae</taxon>
        <taxon>Caballeronia</taxon>
    </lineage>
</organism>
<dbReference type="Pfam" id="PF00903">
    <property type="entry name" value="Glyoxalase"/>
    <property type="match status" value="1"/>
</dbReference>